<evidence type="ECO:0000313" key="2">
    <source>
        <dbReference type="EMBL" id="KAF5891394.1"/>
    </source>
</evidence>
<keyword evidence="1" id="KW-0732">Signal</keyword>
<comment type="caution">
    <text evidence="2">The sequence shown here is derived from an EMBL/GenBank/DDBJ whole genome shotgun (WGS) entry which is preliminary data.</text>
</comment>
<evidence type="ECO:0000256" key="1">
    <source>
        <dbReference type="SAM" id="SignalP"/>
    </source>
</evidence>
<protein>
    <submittedName>
        <fullName evidence="2">Uncharacterized protein</fullName>
    </submittedName>
</protein>
<dbReference type="AlphaFoldDB" id="A0A8J4TJ03"/>
<dbReference type="Proteomes" id="UP000727407">
    <property type="component" value="Unassembled WGS sequence"/>
</dbReference>
<gene>
    <name evidence="2" type="ORF">DAT39_018897</name>
</gene>
<proteinExistence type="predicted"/>
<name>A0A8J4TJ03_CLAMG</name>
<organism evidence="2 3">
    <name type="scientific">Clarias magur</name>
    <name type="common">Asian catfish</name>
    <name type="synonym">Macropteronotus magur</name>
    <dbReference type="NCBI Taxonomy" id="1594786"/>
    <lineage>
        <taxon>Eukaryota</taxon>
        <taxon>Metazoa</taxon>
        <taxon>Chordata</taxon>
        <taxon>Craniata</taxon>
        <taxon>Vertebrata</taxon>
        <taxon>Euteleostomi</taxon>
        <taxon>Actinopterygii</taxon>
        <taxon>Neopterygii</taxon>
        <taxon>Teleostei</taxon>
        <taxon>Ostariophysi</taxon>
        <taxon>Siluriformes</taxon>
        <taxon>Clariidae</taxon>
        <taxon>Clarias</taxon>
    </lineage>
</organism>
<feature type="signal peptide" evidence="1">
    <location>
        <begin position="1"/>
        <end position="17"/>
    </location>
</feature>
<feature type="chain" id="PRO_5035184399" evidence="1">
    <location>
        <begin position="18"/>
        <end position="50"/>
    </location>
</feature>
<accession>A0A8J4TJ03</accession>
<reference evidence="2" key="1">
    <citation type="submission" date="2020-07" db="EMBL/GenBank/DDBJ databases">
        <title>Clarias magur genome sequencing, assembly and annotation.</title>
        <authorList>
            <person name="Kushwaha B."/>
            <person name="Kumar R."/>
            <person name="Das P."/>
            <person name="Joshi C.G."/>
            <person name="Kumar D."/>
            <person name="Nagpure N.S."/>
            <person name="Pandey M."/>
            <person name="Agarwal S."/>
            <person name="Srivastava S."/>
            <person name="Singh M."/>
            <person name="Sahoo L."/>
            <person name="Jayasankar P."/>
            <person name="Meher P.K."/>
            <person name="Koringa P.G."/>
            <person name="Iquebal M.A."/>
            <person name="Das S.P."/>
            <person name="Bit A."/>
            <person name="Patnaik S."/>
            <person name="Patel N."/>
            <person name="Shah T.M."/>
            <person name="Hinsu A."/>
            <person name="Jena J.K."/>
        </authorList>
    </citation>
    <scope>NUCLEOTIDE SEQUENCE</scope>
    <source>
        <strain evidence="2">CIFAMagur01</strain>
        <tissue evidence="2">Testis</tissue>
    </source>
</reference>
<sequence>FTVSFGIWSICMCLCAGDKHLLTYTQTNSRCAVLFTATGTNAASLGCVQE</sequence>
<dbReference type="EMBL" id="QNUK01000589">
    <property type="protein sequence ID" value="KAF5891394.1"/>
    <property type="molecule type" value="Genomic_DNA"/>
</dbReference>
<feature type="non-terminal residue" evidence="2">
    <location>
        <position position="1"/>
    </location>
</feature>
<keyword evidence="3" id="KW-1185">Reference proteome</keyword>
<evidence type="ECO:0000313" key="3">
    <source>
        <dbReference type="Proteomes" id="UP000727407"/>
    </source>
</evidence>